<protein>
    <submittedName>
        <fullName evidence="1">Uncharacterized protein</fullName>
    </submittedName>
</protein>
<sequence>MGCVGGKQSKNYMCTSKDSQTASNLQQEKASQMISSLLEIANNLEDLYTNILQENTQIPEKYALLHPSEFLQKLRETDQFMEEDIDRIEQQFNHLFKKLSVIINQASLMLFDYKQSNLISEEKKNILLTFIMLYESTCQKFINYYNQRSLEKSVKTTNSKIISQDMLSQNQQSRSQNQIASTQLFYRKDHQK</sequence>
<reference evidence="2" key="1">
    <citation type="journal article" date="2006" name="PLoS Biol.">
        <title>Macronuclear genome sequence of the ciliate Tetrahymena thermophila, a model eukaryote.</title>
        <authorList>
            <person name="Eisen J.A."/>
            <person name="Coyne R.S."/>
            <person name="Wu M."/>
            <person name="Wu D."/>
            <person name="Thiagarajan M."/>
            <person name="Wortman J.R."/>
            <person name="Badger J.H."/>
            <person name="Ren Q."/>
            <person name="Amedeo P."/>
            <person name="Jones K.M."/>
            <person name="Tallon L.J."/>
            <person name="Delcher A.L."/>
            <person name="Salzberg S.L."/>
            <person name="Silva J.C."/>
            <person name="Haas B.J."/>
            <person name="Majoros W.H."/>
            <person name="Farzad M."/>
            <person name="Carlton J.M."/>
            <person name="Smith R.K. Jr."/>
            <person name="Garg J."/>
            <person name="Pearlman R.E."/>
            <person name="Karrer K.M."/>
            <person name="Sun L."/>
            <person name="Manning G."/>
            <person name="Elde N.C."/>
            <person name="Turkewitz A.P."/>
            <person name="Asai D.J."/>
            <person name="Wilkes D.E."/>
            <person name="Wang Y."/>
            <person name="Cai H."/>
            <person name="Collins K."/>
            <person name="Stewart B.A."/>
            <person name="Lee S.R."/>
            <person name="Wilamowska K."/>
            <person name="Weinberg Z."/>
            <person name="Ruzzo W.L."/>
            <person name="Wloga D."/>
            <person name="Gaertig J."/>
            <person name="Frankel J."/>
            <person name="Tsao C.-C."/>
            <person name="Gorovsky M.A."/>
            <person name="Keeling P.J."/>
            <person name="Waller R.F."/>
            <person name="Patron N.J."/>
            <person name="Cherry J.M."/>
            <person name="Stover N.A."/>
            <person name="Krieger C.J."/>
            <person name="del Toro C."/>
            <person name="Ryder H.F."/>
            <person name="Williamson S.C."/>
            <person name="Barbeau R.A."/>
            <person name="Hamilton E.P."/>
            <person name="Orias E."/>
        </authorList>
    </citation>
    <scope>NUCLEOTIDE SEQUENCE [LARGE SCALE GENOMIC DNA]</scope>
    <source>
        <strain evidence="2">SB210</strain>
    </source>
</reference>
<dbReference type="EMBL" id="GG662864">
    <property type="protein sequence ID" value="EAR86050.1"/>
    <property type="molecule type" value="Genomic_DNA"/>
</dbReference>
<dbReference type="AlphaFoldDB" id="I7M0A2"/>
<keyword evidence="2" id="KW-1185">Reference proteome</keyword>
<accession>I7M0A2</accession>
<dbReference type="Proteomes" id="UP000009168">
    <property type="component" value="Unassembled WGS sequence"/>
</dbReference>
<dbReference type="InParanoid" id="I7M0A2"/>
<evidence type="ECO:0000313" key="1">
    <source>
        <dbReference type="EMBL" id="EAR86050.1"/>
    </source>
</evidence>
<dbReference type="HOGENOM" id="CLU_122163_0_0_1"/>
<organism evidence="1 2">
    <name type="scientific">Tetrahymena thermophila (strain SB210)</name>
    <dbReference type="NCBI Taxonomy" id="312017"/>
    <lineage>
        <taxon>Eukaryota</taxon>
        <taxon>Sar</taxon>
        <taxon>Alveolata</taxon>
        <taxon>Ciliophora</taxon>
        <taxon>Intramacronucleata</taxon>
        <taxon>Oligohymenophorea</taxon>
        <taxon>Hymenostomatida</taxon>
        <taxon>Tetrahymenina</taxon>
        <taxon>Tetrahymenidae</taxon>
        <taxon>Tetrahymena</taxon>
    </lineage>
</organism>
<proteinExistence type="predicted"/>
<gene>
    <name evidence="1" type="ORF">TTHERM_00545880</name>
</gene>
<dbReference type="KEGG" id="tet:TTHERM_00545880"/>
<dbReference type="GeneID" id="7839451"/>
<dbReference type="RefSeq" id="XP_976645.1">
    <property type="nucleotide sequence ID" value="XM_971552.2"/>
</dbReference>
<evidence type="ECO:0000313" key="2">
    <source>
        <dbReference type="Proteomes" id="UP000009168"/>
    </source>
</evidence>
<name>I7M0A2_TETTS</name>